<name>A0A934K623_9BACT</name>
<dbReference type="Pfam" id="PF13828">
    <property type="entry name" value="DUF4190"/>
    <property type="match status" value="1"/>
</dbReference>
<dbReference type="EMBL" id="JAEKNR010000217">
    <property type="protein sequence ID" value="MBJ7600714.1"/>
    <property type="molecule type" value="Genomic_DNA"/>
</dbReference>
<evidence type="ECO:0000256" key="1">
    <source>
        <dbReference type="SAM" id="Phobius"/>
    </source>
</evidence>
<evidence type="ECO:0000259" key="2">
    <source>
        <dbReference type="Pfam" id="PF13828"/>
    </source>
</evidence>
<feature type="transmembrane region" description="Helical" evidence="1">
    <location>
        <begin position="55"/>
        <end position="79"/>
    </location>
</feature>
<organism evidence="3 4">
    <name type="scientific">Candidatus Nephthysia bennettiae</name>
    <dbReference type="NCBI Taxonomy" id="3127016"/>
    <lineage>
        <taxon>Bacteria</taxon>
        <taxon>Bacillati</taxon>
        <taxon>Candidatus Dormiibacterota</taxon>
        <taxon>Candidatus Dormibacteria</taxon>
        <taxon>Candidatus Dormibacterales</taxon>
        <taxon>Candidatus Dormibacteraceae</taxon>
        <taxon>Candidatus Nephthysia</taxon>
    </lineage>
</organism>
<dbReference type="RefSeq" id="WP_338204663.1">
    <property type="nucleotide sequence ID" value="NZ_JAEKNR010000217.1"/>
</dbReference>
<sequence length="92" mass="9399">MAARPTDSQATLSLVFGLLSLTCCLSILGPVAFFLGNSSLNRIRASGGTLGGEGLANAGRILGIIGSFILVAWVLLIIVRVFTSMASISTTG</sequence>
<keyword evidence="1" id="KW-0472">Membrane</keyword>
<dbReference type="InterPro" id="IPR025241">
    <property type="entry name" value="DUF4190"/>
</dbReference>
<keyword evidence="1" id="KW-0812">Transmembrane</keyword>
<comment type="caution">
    <text evidence="3">The sequence shown here is derived from an EMBL/GenBank/DDBJ whole genome shotgun (WGS) entry which is preliminary data.</text>
</comment>
<evidence type="ECO:0000313" key="4">
    <source>
        <dbReference type="Proteomes" id="UP000612893"/>
    </source>
</evidence>
<dbReference type="AlphaFoldDB" id="A0A934K623"/>
<feature type="transmembrane region" description="Helical" evidence="1">
    <location>
        <begin position="12"/>
        <end position="35"/>
    </location>
</feature>
<feature type="domain" description="DUF4190" evidence="2">
    <location>
        <begin position="10"/>
        <end position="72"/>
    </location>
</feature>
<keyword evidence="4" id="KW-1185">Reference proteome</keyword>
<protein>
    <submittedName>
        <fullName evidence="3">DUF4190 domain-containing protein</fullName>
    </submittedName>
</protein>
<evidence type="ECO:0000313" key="3">
    <source>
        <dbReference type="EMBL" id="MBJ7600714.1"/>
    </source>
</evidence>
<keyword evidence="1" id="KW-1133">Transmembrane helix</keyword>
<reference evidence="3" key="1">
    <citation type="submission" date="2020-10" db="EMBL/GenBank/DDBJ databases">
        <title>Ca. Dormibacterota MAGs.</title>
        <authorList>
            <person name="Montgomery K."/>
        </authorList>
    </citation>
    <scope>NUCLEOTIDE SEQUENCE [LARGE SCALE GENOMIC DNA]</scope>
    <source>
        <strain evidence="3">SC8812_S17_10</strain>
    </source>
</reference>
<accession>A0A934K623</accession>
<proteinExistence type="predicted"/>
<gene>
    <name evidence="3" type="ORF">JF922_21925</name>
</gene>
<dbReference type="Proteomes" id="UP000612893">
    <property type="component" value="Unassembled WGS sequence"/>
</dbReference>